<feature type="region of interest" description="Disordered" evidence="4">
    <location>
        <begin position="60"/>
        <end position="89"/>
    </location>
</feature>
<evidence type="ECO:0000313" key="6">
    <source>
        <dbReference type="EMBL" id="SCU70714.1"/>
    </source>
</evidence>
<dbReference type="GeneID" id="92376228"/>
<dbReference type="RefSeq" id="XP_067081482.1">
    <property type="nucleotide sequence ID" value="XM_067225381.1"/>
</dbReference>
<evidence type="ECO:0000256" key="2">
    <source>
        <dbReference type="PROSITE-ProRule" id="PRU00376"/>
    </source>
</evidence>
<dbReference type="PROSITE" id="PS51037">
    <property type="entry name" value="YEATS"/>
    <property type="match status" value="1"/>
</dbReference>
<dbReference type="InterPro" id="IPR055129">
    <property type="entry name" value="YEATS_dom"/>
</dbReference>
<accession>A0A1G4IE71</accession>
<feature type="domain" description="YEATS" evidence="5">
    <location>
        <begin position="21"/>
        <end position="335"/>
    </location>
</feature>
<name>A0A1G4IE71_TRYEQ</name>
<evidence type="ECO:0000256" key="4">
    <source>
        <dbReference type="SAM" id="MobiDB-lite"/>
    </source>
</evidence>
<dbReference type="Pfam" id="PF03366">
    <property type="entry name" value="YEATS"/>
    <property type="match status" value="1"/>
</dbReference>
<dbReference type="GO" id="GO:0006355">
    <property type="term" value="P:regulation of DNA-templated transcription"/>
    <property type="evidence" value="ECO:0007669"/>
    <property type="project" value="InterPro"/>
</dbReference>
<dbReference type="VEuPathDB" id="TriTrypDB:TEOVI_000228800"/>
<dbReference type="PANTHER" id="PTHR23195">
    <property type="entry name" value="YEATS DOMAIN"/>
    <property type="match status" value="1"/>
</dbReference>
<comment type="caution">
    <text evidence="6">The sequence shown here is derived from an EMBL/GenBank/DDBJ whole genome shotgun (WGS) entry which is preliminary data.</text>
</comment>
<dbReference type="EMBL" id="CZPT02001523">
    <property type="protein sequence ID" value="SCU70714.1"/>
    <property type="molecule type" value="Genomic_DNA"/>
</dbReference>
<keyword evidence="1 2" id="KW-0539">Nucleus</keyword>
<feature type="coiled-coil region" evidence="3">
    <location>
        <begin position="429"/>
        <end position="474"/>
    </location>
</feature>
<comment type="subcellular location">
    <subcellularLocation>
        <location evidence="2">Nucleus</location>
    </subcellularLocation>
</comment>
<evidence type="ECO:0000256" key="3">
    <source>
        <dbReference type="SAM" id="Coils"/>
    </source>
</evidence>
<dbReference type="InterPro" id="IPR005033">
    <property type="entry name" value="YEATS"/>
</dbReference>
<protein>
    <submittedName>
        <fullName evidence="6">YEATS family, putative</fullName>
    </submittedName>
</protein>
<evidence type="ECO:0000259" key="5">
    <source>
        <dbReference type="PROSITE" id="PS51037"/>
    </source>
</evidence>
<dbReference type="InterPro" id="IPR038704">
    <property type="entry name" value="YEAST_sf"/>
</dbReference>
<dbReference type="GO" id="GO:0005634">
    <property type="term" value="C:nucleus"/>
    <property type="evidence" value="ECO:0007669"/>
    <property type="project" value="UniProtKB-SubCell"/>
</dbReference>
<gene>
    <name evidence="6" type="ORF">TEOVI_000228800</name>
</gene>
<dbReference type="Gene3D" id="2.60.40.1970">
    <property type="entry name" value="YEATS domain"/>
    <property type="match status" value="1"/>
</dbReference>
<dbReference type="Proteomes" id="UP000195570">
    <property type="component" value="Unassembled WGS sequence"/>
</dbReference>
<evidence type="ECO:0000313" key="7">
    <source>
        <dbReference type="Proteomes" id="UP000195570"/>
    </source>
</evidence>
<keyword evidence="3" id="KW-0175">Coiled coil</keyword>
<dbReference type="AlphaFoldDB" id="A0A1G4IE71"/>
<keyword evidence="7" id="KW-1185">Reference proteome</keyword>
<reference evidence="6" key="1">
    <citation type="submission" date="2016-09" db="EMBL/GenBank/DDBJ databases">
        <authorList>
            <person name="Hebert L."/>
            <person name="Moumen B."/>
        </authorList>
    </citation>
    <scope>NUCLEOTIDE SEQUENCE [LARGE SCALE GENOMIC DNA]</scope>
    <source>
        <strain evidence="6">OVI</strain>
    </source>
</reference>
<proteinExistence type="predicted"/>
<organism evidence="6 7">
    <name type="scientific">Trypanosoma equiperdum</name>
    <dbReference type="NCBI Taxonomy" id="5694"/>
    <lineage>
        <taxon>Eukaryota</taxon>
        <taxon>Discoba</taxon>
        <taxon>Euglenozoa</taxon>
        <taxon>Kinetoplastea</taxon>
        <taxon>Metakinetoplastina</taxon>
        <taxon>Trypanosomatida</taxon>
        <taxon>Trypanosomatidae</taxon>
        <taxon>Trypanosoma</taxon>
    </lineage>
</organism>
<sequence length="484" mass="53563">MQATSKSTGSSVSITGEHEYVVYTGATLIPFCVGSVALPLTLCRASSSAVAASSQAHALSSASRGNAKQKRSGKGSGQQETSRDEDTGDNVHDYCAGISRCTHVRYIYFRDGSVASQDLSYRHQLFMKADGVKRSEMLDGKESNQVYSASPLYALVDRVVFTLPNGFPERRREVTHPPFFIVDDTWAEHLVEVEVHFHPWLGIAPFTASHMVLLNQRVDVTPQLLSSTQGQCKPPSTVILSPDEEERLAGVGSSSLIGTKRSRVPECGVVLPEETSAVRMDLSNSVYSPDMVILGEPGFRERLVDLVGAPVVAERRDAMRIFHPTLDVVRYLAAVRAMPQPELMAPPRICLLPWYQQSVQPLATQHTEKKCEKSERCDRHGTRSRSVMNDDNICDDSDHEIDVGSLPPWCFPFEVIIHACESRRQSGAVDAMRAVLAELKKEQLELRESIEQNIAAATANAEELRDVIKHMSQRCAALQTSWKR</sequence>
<evidence type="ECO:0000256" key="1">
    <source>
        <dbReference type="ARBA" id="ARBA00023242"/>
    </source>
</evidence>